<evidence type="ECO:0000256" key="1">
    <source>
        <dbReference type="SAM" id="Phobius"/>
    </source>
</evidence>
<comment type="caution">
    <text evidence="2">The sequence shown here is derived from an EMBL/GenBank/DDBJ whole genome shotgun (WGS) entry which is preliminary data.</text>
</comment>
<sequence>MRVRCNFALKENNNKAMLFFEKAKPYLLTLLYLAIFIALYLIYGSGDTHNNFIYNEF</sequence>
<dbReference type="EMBL" id="PYZL01000016">
    <property type="protein sequence ID" value="PTE73865.1"/>
    <property type="molecule type" value="Genomic_DNA"/>
</dbReference>
<dbReference type="AlphaFoldDB" id="A0A2T4KIP2"/>
<feature type="transmembrane region" description="Helical" evidence="1">
    <location>
        <begin position="25"/>
        <end position="43"/>
    </location>
</feature>
<keyword evidence="1" id="KW-0812">Transmembrane</keyword>
<evidence type="ECO:0000313" key="2">
    <source>
        <dbReference type="EMBL" id="PTE73865.1"/>
    </source>
</evidence>
<keyword evidence="1" id="KW-0472">Membrane</keyword>
<dbReference type="Proteomes" id="UP000242547">
    <property type="component" value="Unassembled WGS sequence"/>
</dbReference>
<name>A0A2T4KIP2_9STAP</name>
<accession>A0A2T4KIP2</accession>
<protein>
    <submittedName>
        <fullName evidence="2">Teichoic acid D-Ala incorporation-associated protein DltX</fullName>
    </submittedName>
</protein>
<organism evidence="2 3">
    <name type="scientific">Staphylococcus devriesei</name>
    <dbReference type="NCBI Taxonomy" id="586733"/>
    <lineage>
        <taxon>Bacteria</taxon>
        <taxon>Bacillati</taxon>
        <taxon>Bacillota</taxon>
        <taxon>Bacilli</taxon>
        <taxon>Bacillales</taxon>
        <taxon>Staphylococcaceae</taxon>
        <taxon>Staphylococcus</taxon>
    </lineage>
</organism>
<keyword evidence="1" id="KW-1133">Transmembrane helix</keyword>
<dbReference type="Pfam" id="PF12459">
    <property type="entry name" value="DltX"/>
    <property type="match status" value="1"/>
</dbReference>
<dbReference type="InterPro" id="IPR021008">
    <property type="entry name" value="DltX"/>
</dbReference>
<gene>
    <name evidence="2" type="ORF">BUY44_03985</name>
</gene>
<proteinExistence type="predicted"/>
<reference evidence="2 3" key="1">
    <citation type="journal article" date="2016" name="Front. Microbiol.">
        <title>Comprehensive Phylogenetic Analysis of Bovine Non-aureus Staphylococci Species Based on Whole-Genome Sequencing.</title>
        <authorList>
            <person name="Naushad S."/>
            <person name="Barkema H.W."/>
            <person name="Luby C."/>
            <person name="Condas L.A."/>
            <person name="Nobrega D.B."/>
            <person name="Carson D.A."/>
            <person name="De Buck J."/>
        </authorList>
    </citation>
    <scope>NUCLEOTIDE SEQUENCE [LARGE SCALE GENOMIC DNA]</scope>
    <source>
        <strain evidence="2 3">SNUC 761</strain>
    </source>
</reference>
<evidence type="ECO:0000313" key="3">
    <source>
        <dbReference type="Proteomes" id="UP000242547"/>
    </source>
</evidence>